<accession>A0A0V1AYE6</accession>
<sequence>MEFKPSNFFSFLVLRFSSVLNILVVNGRKGGKAELTPTTSLLHTATAEYGNYVTCSEFVCSWVIVVPDRSSCDLLRRLLIPRCNKGSKRLSGVCFVTQSS</sequence>
<keyword evidence="3" id="KW-1185">Reference proteome</keyword>
<organism evidence="2 3">
    <name type="scientific">Trichinella spiralis</name>
    <name type="common">Trichina worm</name>
    <dbReference type="NCBI Taxonomy" id="6334"/>
    <lineage>
        <taxon>Eukaryota</taxon>
        <taxon>Metazoa</taxon>
        <taxon>Ecdysozoa</taxon>
        <taxon>Nematoda</taxon>
        <taxon>Enoplea</taxon>
        <taxon>Dorylaimia</taxon>
        <taxon>Trichinellida</taxon>
        <taxon>Trichinellidae</taxon>
        <taxon>Trichinella</taxon>
    </lineage>
</organism>
<dbReference type="Proteomes" id="UP000054776">
    <property type="component" value="Unassembled WGS sequence"/>
</dbReference>
<evidence type="ECO:0000256" key="1">
    <source>
        <dbReference type="SAM" id="SignalP"/>
    </source>
</evidence>
<feature type="signal peptide" evidence="1">
    <location>
        <begin position="1"/>
        <end position="27"/>
    </location>
</feature>
<name>A0A0V1AYE6_TRISP</name>
<evidence type="ECO:0000313" key="2">
    <source>
        <dbReference type="EMBL" id="KRY29776.1"/>
    </source>
</evidence>
<keyword evidence="1" id="KW-0732">Signal</keyword>
<dbReference type="AlphaFoldDB" id="A0A0V1AYE6"/>
<evidence type="ECO:0000313" key="3">
    <source>
        <dbReference type="Proteomes" id="UP000054776"/>
    </source>
</evidence>
<comment type="caution">
    <text evidence="2">The sequence shown here is derived from an EMBL/GenBank/DDBJ whole genome shotgun (WGS) entry which is preliminary data.</text>
</comment>
<dbReference type="InParanoid" id="A0A0V1AYE6"/>
<dbReference type="EMBL" id="JYDH01000161">
    <property type="protein sequence ID" value="KRY29776.1"/>
    <property type="molecule type" value="Genomic_DNA"/>
</dbReference>
<evidence type="ECO:0008006" key="4">
    <source>
        <dbReference type="Google" id="ProtNLM"/>
    </source>
</evidence>
<dbReference type="OrthoDB" id="10537664at2759"/>
<gene>
    <name evidence="2" type="ORF">T01_13024</name>
</gene>
<reference evidence="2 3" key="1">
    <citation type="submission" date="2015-01" db="EMBL/GenBank/DDBJ databases">
        <title>Evolution of Trichinella species and genotypes.</title>
        <authorList>
            <person name="Korhonen P.K."/>
            <person name="Edoardo P."/>
            <person name="Giuseppe L.R."/>
            <person name="Gasser R.B."/>
        </authorList>
    </citation>
    <scope>NUCLEOTIDE SEQUENCE [LARGE SCALE GENOMIC DNA]</scope>
    <source>
        <strain evidence="2">ISS3</strain>
    </source>
</reference>
<feature type="chain" id="PRO_5006874827" description="Secreted protein" evidence="1">
    <location>
        <begin position="28"/>
        <end position="100"/>
    </location>
</feature>
<protein>
    <recommendedName>
        <fullName evidence="4">Secreted protein</fullName>
    </recommendedName>
</protein>
<proteinExistence type="predicted"/>